<feature type="transmembrane region" description="Helical" evidence="1">
    <location>
        <begin position="60"/>
        <end position="89"/>
    </location>
</feature>
<accession>A0ABS9GXD4</accession>
<evidence type="ECO:0000313" key="2">
    <source>
        <dbReference type="EMBL" id="MCF6136265.1"/>
    </source>
</evidence>
<gene>
    <name evidence="2" type="ORF">L2716_00895</name>
</gene>
<keyword evidence="1" id="KW-0812">Transmembrane</keyword>
<dbReference type="RefSeq" id="WP_236330657.1">
    <property type="nucleotide sequence ID" value="NZ_JAKIJS010000001.1"/>
</dbReference>
<evidence type="ECO:0000313" key="3">
    <source>
        <dbReference type="Proteomes" id="UP001649381"/>
    </source>
</evidence>
<name>A0ABS9GXD4_9BACL</name>
<organism evidence="2 3">
    <name type="scientific">Pseudalkalibacillus berkeleyi</name>
    <dbReference type="NCBI Taxonomy" id="1069813"/>
    <lineage>
        <taxon>Bacteria</taxon>
        <taxon>Bacillati</taxon>
        <taxon>Bacillota</taxon>
        <taxon>Bacilli</taxon>
        <taxon>Bacillales</taxon>
        <taxon>Fictibacillaceae</taxon>
        <taxon>Pseudalkalibacillus</taxon>
    </lineage>
</organism>
<reference evidence="2 3" key="1">
    <citation type="submission" date="2022-01" db="EMBL/GenBank/DDBJ databases">
        <title>Alkalihalobacillus sp. EGI L200015, a novel bacterium isolated from a salt lake sediment.</title>
        <authorList>
            <person name="Gao L."/>
            <person name="Fang B.-Z."/>
            <person name="Li W.-J."/>
        </authorList>
    </citation>
    <scope>NUCLEOTIDE SEQUENCE [LARGE SCALE GENOMIC DNA]</scope>
    <source>
        <strain evidence="2 3">KCTC 12718</strain>
    </source>
</reference>
<keyword evidence="1" id="KW-0472">Membrane</keyword>
<dbReference type="EMBL" id="JAKIJS010000001">
    <property type="protein sequence ID" value="MCF6136265.1"/>
    <property type="molecule type" value="Genomic_DNA"/>
</dbReference>
<feature type="transmembrane region" description="Helical" evidence="1">
    <location>
        <begin position="134"/>
        <end position="157"/>
    </location>
</feature>
<sequence length="443" mass="51061">MYTRTFIHSIRKGFWYLPAFYSVFSLILAYASVRFDIYLDKQGAQSYLPRFMVTDRETTQIILSALATSILTMTAITFSSIMVLLSTYLSQYSPRTLNNFISDMVTRRVLGIFVGSFLYFVLVMLWMNMADQKVFMLVPIMSVSISALCLGFFVYFIHHVGTWIQVSNLIQDITDNCLAILKSRKEGHAQLTSSSTSPWSDWESEEYKLNAHQLVVSNRSGFIQFIDIDSIVKHAHKDDLLIRMERNIGDYVDKGTPLFSYWSLGDRVYKVEDYRKQFRIGGQRTTEQDIEFGIQKLTEIALRAISPGINDPQTAINCIQRLGKVLSRLAEESIEEPYIFDQDKNLRVVLRSHTFSHVLYKTFYQIRFYARQDVSVLASIIEALTLIAEKSESKLQDTIWNFAKAVGEGIDRTSLIELDHQYLNGKMEELAKNTGHTKENFRL</sequence>
<feature type="transmembrane region" description="Helical" evidence="1">
    <location>
        <begin position="20"/>
        <end position="39"/>
    </location>
</feature>
<feature type="transmembrane region" description="Helical" evidence="1">
    <location>
        <begin position="109"/>
        <end position="127"/>
    </location>
</feature>
<comment type="caution">
    <text evidence="2">The sequence shown here is derived from an EMBL/GenBank/DDBJ whole genome shotgun (WGS) entry which is preliminary data.</text>
</comment>
<keyword evidence="1" id="KW-1133">Transmembrane helix</keyword>
<evidence type="ECO:0000256" key="1">
    <source>
        <dbReference type="SAM" id="Phobius"/>
    </source>
</evidence>
<protein>
    <submittedName>
        <fullName evidence="2">DUF2254 domain-containing protein</fullName>
    </submittedName>
</protein>
<dbReference type="Proteomes" id="UP001649381">
    <property type="component" value="Unassembled WGS sequence"/>
</dbReference>
<keyword evidence="3" id="KW-1185">Reference proteome</keyword>
<proteinExistence type="predicted"/>
<dbReference type="Pfam" id="PF10011">
    <property type="entry name" value="DUF2254"/>
    <property type="match status" value="1"/>
</dbReference>
<dbReference type="InterPro" id="IPR018723">
    <property type="entry name" value="DUF2254_membrane"/>
</dbReference>